<evidence type="ECO:0000256" key="2">
    <source>
        <dbReference type="SAM" id="SignalP"/>
    </source>
</evidence>
<keyword evidence="4" id="KW-1185">Reference proteome</keyword>
<organism evidence="3 4">
    <name type="scientific">Phakopsora pachyrhizi</name>
    <name type="common">Asian soybean rust disease fungus</name>
    <dbReference type="NCBI Taxonomy" id="170000"/>
    <lineage>
        <taxon>Eukaryota</taxon>
        <taxon>Fungi</taxon>
        <taxon>Dikarya</taxon>
        <taxon>Basidiomycota</taxon>
        <taxon>Pucciniomycotina</taxon>
        <taxon>Pucciniomycetes</taxon>
        <taxon>Pucciniales</taxon>
        <taxon>Phakopsoraceae</taxon>
        <taxon>Phakopsora</taxon>
    </lineage>
</organism>
<dbReference type="AlphaFoldDB" id="A0AAV0BJ83"/>
<dbReference type="Proteomes" id="UP001153365">
    <property type="component" value="Unassembled WGS sequence"/>
</dbReference>
<evidence type="ECO:0000313" key="3">
    <source>
        <dbReference type="EMBL" id="CAH7686625.1"/>
    </source>
</evidence>
<evidence type="ECO:0000256" key="1">
    <source>
        <dbReference type="SAM" id="MobiDB-lite"/>
    </source>
</evidence>
<feature type="chain" id="PRO_5043628293" description="Secreted protein" evidence="2">
    <location>
        <begin position="25"/>
        <end position="81"/>
    </location>
</feature>
<protein>
    <recommendedName>
        <fullName evidence="5">Secreted protein</fullName>
    </recommendedName>
</protein>
<gene>
    <name evidence="3" type="ORF">PPACK8108_LOCUS21302</name>
</gene>
<dbReference type="EMBL" id="CALTRL010005804">
    <property type="protein sequence ID" value="CAH7686625.1"/>
    <property type="molecule type" value="Genomic_DNA"/>
</dbReference>
<reference evidence="3" key="1">
    <citation type="submission" date="2022-06" db="EMBL/GenBank/DDBJ databases">
        <authorList>
            <consortium name="SYNGENTA / RWTH Aachen University"/>
        </authorList>
    </citation>
    <scope>NUCLEOTIDE SEQUENCE</scope>
</reference>
<evidence type="ECO:0008006" key="5">
    <source>
        <dbReference type="Google" id="ProtNLM"/>
    </source>
</evidence>
<name>A0AAV0BJ83_PHAPC</name>
<accession>A0AAV0BJ83</accession>
<feature type="region of interest" description="Disordered" evidence="1">
    <location>
        <begin position="28"/>
        <end position="64"/>
    </location>
</feature>
<proteinExistence type="predicted"/>
<feature type="compositionally biased region" description="Polar residues" evidence="1">
    <location>
        <begin position="28"/>
        <end position="55"/>
    </location>
</feature>
<comment type="caution">
    <text evidence="3">The sequence shown here is derived from an EMBL/GenBank/DDBJ whole genome shotgun (WGS) entry which is preliminary data.</text>
</comment>
<evidence type="ECO:0000313" key="4">
    <source>
        <dbReference type="Proteomes" id="UP001153365"/>
    </source>
</evidence>
<keyword evidence="2" id="KW-0732">Signal</keyword>
<sequence>MFKICLKIVALLVFYEAILHRSFALPTHANNGSQHRGYNNNTSSSENIPSNSAHYTNKPVPPPFAKSTIPMNACNGGPCPF</sequence>
<feature type="signal peptide" evidence="2">
    <location>
        <begin position="1"/>
        <end position="24"/>
    </location>
</feature>